<feature type="transmembrane region" description="Helical" evidence="1">
    <location>
        <begin position="27"/>
        <end position="49"/>
    </location>
</feature>
<feature type="transmembrane region" description="Helical" evidence="1">
    <location>
        <begin position="145"/>
        <end position="171"/>
    </location>
</feature>
<protein>
    <recommendedName>
        <fullName evidence="4">Tetratricopeptide repeat protein</fullName>
    </recommendedName>
</protein>
<dbReference type="Proteomes" id="UP000287447">
    <property type="component" value="Unassembled WGS sequence"/>
</dbReference>
<keyword evidence="1" id="KW-0472">Membrane</keyword>
<dbReference type="RefSeq" id="WP_127764178.1">
    <property type="nucleotide sequence ID" value="NZ_SADE01000001.1"/>
</dbReference>
<evidence type="ECO:0000256" key="1">
    <source>
        <dbReference type="SAM" id="Phobius"/>
    </source>
</evidence>
<organism evidence="2 3">
    <name type="scientific">Hwanghaeella grinnelliae</name>
    <dbReference type="NCBI Taxonomy" id="2500179"/>
    <lineage>
        <taxon>Bacteria</taxon>
        <taxon>Pseudomonadati</taxon>
        <taxon>Pseudomonadota</taxon>
        <taxon>Alphaproteobacteria</taxon>
        <taxon>Rhodospirillales</taxon>
        <taxon>Rhodospirillaceae</taxon>
        <taxon>Hwanghaeella</taxon>
    </lineage>
</organism>
<dbReference type="EMBL" id="SADE01000001">
    <property type="protein sequence ID" value="RVU38806.1"/>
    <property type="molecule type" value="Genomic_DNA"/>
</dbReference>
<keyword evidence="1" id="KW-0812">Transmembrane</keyword>
<feature type="transmembrane region" description="Helical" evidence="1">
    <location>
        <begin position="56"/>
        <end position="82"/>
    </location>
</feature>
<name>A0A3S2VSJ4_9PROT</name>
<evidence type="ECO:0000313" key="2">
    <source>
        <dbReference type="EMBL" id="RVU38806.1"/>
    </source>
</evidence>
<dbReference type="AlphaFoldDB" id="A0A3S2VSJ4"/>
<evidence type="ECO:0000313" key="3">
    <source>
        <dbReference type="Proteomes" id="UP000287447"/>
    </source>
</evidence>
<keyword evidence="3" id="KW-1185">Reference proteome</keyword>
<gene>
    <name evidence="2" type="ORF">EOI86_05935</name>
</gene>
<comment type="caution">
    <text evidence="2">The sequence shown here is derived from an EMBL/GenBank/DDBJ whole genome shotgun (WGS) entry which is preliminary data.</text>
</comment>
<accession>A0A3S2VSJ4</accession>
<proteinExistence type="predicted"/>
<evidence type="ECO:0008006" key="4">
    <source>
        <dbReference type="Google" id="ProtNLM"/>
    </source>
</evidence>
<keyword evidence="1" id="KW-1133">Transmembrane helix</keyword>
<reference evidence="3" key="1">
    <citation type="submission" date="2019-01" db="EMBL/GenBank/DDBJ databases">
        <title>Gri0909 isolated from a small marine red alga.</title>
        <authorList>
            <person name="Kim J."/>
            <person name="Jeong S.E."/>
            <person name="Jeon C.O."/>
        </authorList>
    </citation>
    <scope>NUCLEOTIDE SEQUENCE [LARGE SCALE GENOMIC DNA]</scope>
    <source>
        <strain evidence="3">Gri0909</strain>
    </source>
</reference>
<sequence>MWVFDWLNKHATDATESEKDLASAVRFAVTGSILGLGGVLMLAVAASLAEDRAIAFALFAVLLGISGAAAVIGGLLGFLFGIPRTLQGDSGGNGGAGDRVNTNLEQISDWLTKIIVGVGLVQVQEISNQVWEAASYIETNAFPMLTWAAIGVLCVAVYFAVFSFVAGYILTRMRLSLAFIRADKQVSDVASADQMVVRQASAASMEEFRGGKTIDESVLTAARAIVEVPLREIKDAAAAADWARSQRMLGNDEASVAGFQYAVKLGVSDPEVLREYAAALRTVGDSKRSRQVAQEAVDAAVKRKDPRLAVKGKMDIALQSLYDAPPQGYLQARDQLEEIGVLSDASLEARRQYYLACAAGQEATYHRASDAEYEAARDRAAEAIRAVIEADGNSGRWVRMLLWVWDKDSPHFNPRENDLAVFFEKQDPVIDDLMRPLRRFA</sequence>
<dbReference type="OrthoDB" id="1257168at2"/>